<protein>
    <recommendedName>
        <fullName evidence="2">Fibronectin type-III domain-containing protein</fullName>
    </recommendedName>
</protein>
<dbReference type="STRING" id="4795.A0A225VYJ9"/>
<feature type="domain" description="Fibronectin type-III" evidence="2">
    <location>
        <begin position="1"/>
        <end position="90"/>
    </location>
</feature>
<gene>
    <name evidence="3" type="ORF">PHMEG_00017170</name>
</gene>
<name>A0A225VYJ9_9STRA</name>
<dbReference type="AlphaFoldDB" id="A0A225VYJ9"/>
<dbReference type="Gene3D" id="2.60.40.10">
    <property type="entry name" value="Immunoglobulins"/>
    <property type="match status" value="2"/>
</dbReference>
<dbReference type="OrthoDB" id="75921at2759"/>
<evidence type="ECO:0000259" key="2">
    <source>
        <dbReference type="PROSITE" id="PS50853"/>
    </source>
</evidence>
<proteinExistence type="predicted"/>
<keyword evidence="1" id="KW-0677">Repeat</keyword>
<dbReference type="SMART" id="SM00060">
    <property type="entry name" value="FN3"/>
    <property type="match status" value="2"/>
</dbReference>
<evidence type="ECO:0000256" key="1">
    <source>
        <dbReference type="ARBA" id="ARBA00022737"/>
    </source>
</evidence>
<dbReference type="InterPro" id="IPR036116">
    <property type="entry name" value="FN3_sf"/>
</dbReference>
<feature type="domain" description="Fibronectin type-III" evidence="2">
    <location>
        <begin position="95"/>
        <end position="192"/>
    </location>
</feature>
<comment type="caution">
    <text evidence="3">The sequence shown here is derived from an EMBL/GenBank/DDBJ whole genome shotgun (WGS) entry which is preliminary data.</text>
</comment>
<dbReference type="PANTHER" id="PTHR13817:SF166">
    <property type="entry name" value="NEURONAL IGCAM-RELATED"/>
    <property type="match status" value="1"/>
</dbReference>
<dbReference type="CDD" id="cd00063">
    <property type="entry name" value="FN3"/>
    <property type="match status" value="2"/>
</dbReference>
<sequence length="287" mass="30579">MESATIVYTTGGEFEIKWTSSTDATTVLGYLVRVTPASAGHIFNLYNTTLSLLTVSGLSPRSAYHAEIAAWNSFGLGKYSDAIEVSTIDITLPSPPLSLLTIDVTNTNFTVTWELPRDDGGSAIVGYLVVVKDANGVLVLSKPINNAKLLLVVDGLTAMTTYNCYIFSATEAFPNNSAESSSAQIDILTAVGVVPGPPPAVTLVGQPRGGTLTFFINRPQYTGGMNLTSTTLYIRQTPEDGSNTKVGFSTACQIDLSAQNNGTCTLRKLLAITSYEVYATFSNDMVR</sequence>
<organism evidence="3 4">
    <name type="scientific">Phytophthora megakarya</name>
    <dbReference type="NCBI Taxonomy" id="4795"/>
    <lineage>
        <taxon>Eukaryota</taxon>
        <taxon>Sar</taxon>
        <taxon>Stramenopiles</taxon>
        <taxon>Oomycota</taxon>
        <taxon>Peronosporomycetes</taxon>
        <taxon>Peronosporales</taxon>
        <taxon>Peronosporaceae</taxon>
        <taxon>Phytophthora</taxon>
    </lineage>
</organism>
<evidence type="ECO:0000313" key="4">
    <source>
        <dbReference type="Proteomes" id="UP000198211"/>
    </source>
</evidence>
<accession>A0A225VYJ9</accession>
<dbReference type="InterPro" id="IPR050964">
    <property type="entry name" value="Striated_Muscle_Regulatory"/>
</dbReference>
<reference evidence="4" key="1">
    <citation type="submission" date="2017-03" db="EMBL/GenBank/DDBJ databases">
        <title>Phytopthora megakarya and P. palmivora, two closely related causual agents of cacao black pod achieved similar genome size and gene model numbers by different mechanisms.</title>
        <authorList>
            <person name="Ali S."/>
            <person name="Shao J."/>
            <person name="Larry D.J."/>
            <person name="Kronmiller B."/>
            <person name="Shen D."/>
            <person name="Strem M.D."/>
            <person name="Melnick R.L."/>
            <person name="Guiltinan M.J."/>
            <person name="Tyler B.M."/>
            <person name="Meinhardt L.W."/>
            <person name="Bailey B.A."/>
        </authorList>
    </citation>
    <scope>NUCLEOTIDE SEQUENCE [LARGE SCALE GENOMIC DNA]</scope>
    <source>
        <strain evidence="4">zdho120</strain>
    </source>
</reference>
<dbReference type="InterPro" id="IPR003961">
    <property type="entry name" value="FN3_dom"/>
</dbReference>
<dbReference type="PROSITE" id="PS50853">
    <property type="entry name" value="FN3"/>
    <property type="match status" value="2"/>
</dbReference>
<dbReference type="Proteomes" id="UP000198211">
    <property type="component" value="Unassembled WGS sequence"/>
</dbReference>
<evidence type="ECO:0000313" key="3">
    <source>
        <dbReference type="EMBL" id="OWZ10039.1"/>
    </source>
</evidence>
<dbReference type="InterPro" id="IPR013783">
    <property type="entry name" value="Ig-like_fold"/>
</dbReference>
<dbReference type="PANTHER" id="PTHR13817">
    <property type="entry name" value="TITIN"/>
    <property type="match status" value="1"/>
</dbReference>
<dbReference type="Pfam" id="PF00041">
    <property type="entry name" value="fn3"/>
    <property type="match status" value="2"/>
</dbReference>
<dbReference type="EMBL" id="NBNE01002580">
    <property type="protein sequence ID" value="OWZ10039.1"/>
    <property type="molecule type" value="Genomic_DNA"/>
</dbReference>
<keyword evidence="4" id="KW-1185">Reference proteome</keyword>
<dbReference type="SUPFAM" id="SSF49265">
    <property type="entry name" value="Fibronectin type III"/>
    <property type="match status" value="1"/>
</dbReference>